<dbReference type="PANTHER" id="PTHR10983">
    <property type="entry name" value="1-ACYLGLYCEROL-3-PHOSPHATE ACYLTRANSFERASE-RELATED"/>
    <property type="match status" value="1"/>
</dbReference>
<dbReference type="GO" id="GO:0003841">
    <property type="term" value="F:1-acylglycerol-3-phosphate O-acyltransferase activity"/>
    <property type="evidence" value="ECO:0007669"/>
    <property type="project" value="TreeGrafter"/>
</dbReference>
<accession>A0AAE1VAF7</accession>
<dbReference type="PANTHER" id="PTHR10983:SF51">
    <property type="entry name" value="1-ACYLGLYCEROL-3-PHOSPHATE O-ACYLTRANSFERASE"/>
    <property type="match status" value="1"/>
</dbReference>
<dbReference type="CDD" id="cd07990">
    <property type="entry name" value="LPLAT_LCLAT1-like"/>
    <property type="match status" value="1"/>
</dbReference>
<dbReference type="AlphaFoldDB" id="A0AAE1VAF7"/>
<comment type="caution">
    <text evidence="1">The sequence shown here is derived from an EMBL/GenBank/DDBJ whole genome shotgun (WGS) entry which is preliminary data.</text>
</comment>
<sequence length="196" mass="21969">MASMESCGEWRAWRAVANDEYGELWRMASFVVAFPSSPAAATRVFRFDFSDSWPVLGWSMWFAGNISLERSWVKDENTLKSGFQELNDFHQPFWLALFVEGTRFTHAKLLAAQEYAVSAGKPIPRNVLIPRTKGFVAAVSHLRSVVLAIYNLTLAIPKDKPRPTLLRLLGGCSSVSIRMLRFVLSTKLLAVSLITA</sequence>
<name>A0AAE1VAF7_9SOLA</name>
<dbReference type="Proteomes" id="UP001291623">
    <property type="component" value="Unassembled WGS sequence"/>
</dbReference>
<reference evidence="1" key="1">
    <citation type="submission" date="2023-12" db="EMBL/GenBank/DDBJ databases">
        <title>Genome assembly of Anisodus tanguticus.</title>
        <authorList>
            <person name="Wang Y.-J."/>
        </authorList>
    </citation>
    <scope>NUCLEOTIDE SEQUENCE</scope>
    <source>
        <strain evidence="1">KB-2021</strain>
        <tissue evidence="1">Leaf</tissue>
    </source>
</reference>
<protein>
    <submittedName>
        <fullName evidence="1">Uncharacterized protein</fullName>
    </submittedName>
</protein>
<gene>
    <name evidence="1" type="ORF">RND71_025502</name>
</gene>
<dbReference type="EMBL" id="JAVYJV010000013">
    <property type="protein sequence ID" value="KAK4356531.1"/>
    <property type="molecule type" value="Genomic_DNA"/>
</dbReference>
<evidence type="ECO:0000313" key="2">
    <source>
        <dbReference type="Proteomes" id="UP001291623"/>
    </source>
</evidence>
<dbReference type="GO" id="GO:0012505">
    <property type="term" value="C:endomembrane system"/>
    <property type="evidence" value="ECO:0007669"/>
    <property type="project" value="TreeGrafter"/>
</dbReference>
<organism evidence="1 2">
    <name type="scientific">Anisodus tanguticus</name>
    <dbReference type="NCBI Taxonomy" id="243964"/>
    <lineage>
        <taxon>Eukaryota</taxon>
        <taxon>Viridiplantae</taxon>
        <taxon>Streptophyta</taxon>
        <taxon>Embryophyta</taxon>
        <taxon>Tracheophyta</taxon>
        <taxon>Spermatophyta</taxon>
        <taxon>Magnoliopsida</taxon>
        <taxon>eudicotyledons</taxon>
        <taxon>Gunneridae</taxon>
        <taxon>Pentapetalae</taxon>
        <taxon>asterids</taxon>
        <taxon>lamiids</taxon>
        <taxon>Solanales</taxon>
        <taxon>Solanaceae</taxon>
        <taxon>Solanoideae</taxon>
        <taxon>Hyoscyameae</taxon>
        <taxon>Anisodus</taxon>
    </lineage>
</organism>
<keyword evidence="2" id="KW-1185">Reference proteome</keyword>
<proteinExistence type="predicted"/>
<evidence type="ECO:0000313" key="1">
    <source>
        <dbReference type="EMBL" id="KAK4356531.1"/>
    </source>
</evidence>